<dbReference type="SMART" id="SM00091">
    <property type="entry name" value="PAS"/>
    <property type="match status" value="2"/>
</dbReference>
<name>M0D6F8_9EURY</name>
<accession>M0D6F8</accession>
<dbReference type="InterPro" id="IPR000700">
    <property type="entry name" value="PAS-assoc_C"/>
</dbReference>
<dbReference type="InterPro" id="IPR000014">
    <property type="entry name" value="PAS"/>
</dbReference>
<reference evidence="6 7" key="1">
    <citation type="journal article" date="2014" name="PLoS Genet.">
        <title>Phylogenetically driven sequencing of extremely halophilic archaea reveals strategies for static and dynamic osmo-response.</title>
        <authorList>
            <person name="Becker E.A."/>
            <person name="Seitzer P.M."/>
            <person name="Tritt A."/>
            <person name="Larsen D."/>
            <person name="Krusor M."/>
            <person name="Yao A.I."/>
            <person name="Wu D."/>
            <person name="Madern D."/>
            <person name="Eisen J.A."/>
            <person name="Darling A.E."/>
            <person name="Facciotti M.T."/>
        </authorList>
    </citation>
    <scope>NUCLEOTIDE SEQUENCE [LARGE SCALE GENOMIC DNA]</scope>
    <source>
        <strain evidence="6 7">2-9-1</strain>
    </source>
</reference>
<feature type="domain" description="PAC" evidence="5">
    <location>
        <begin position="233"/>
        <end position="284"/>
    </location>
</feature>
<dbReference type="SUPFAM" id="SSF55781">
    <property type="entry name" value="GAF domain-like"/>
    <property type="match status" value="1"/>
</dbReference>
<evidence type="ECO:0000256" key="3">
    <source>
        <dbReference type="SAM" id="MobiDB-lite"/>
    </source>
</evidence>
<dbReference type="GO" id="GO:0006355">
    <property type="term" value="P:regulation of DNA-templated transcription"/>
    <property type="evidence" value="ECO:0007669"/>
    <property type="project" value="InterPro"/>
</dbReference>
<organism evidence="6 7">
    <name type="scientific">Halosimplex carlsbadense 2-9-1</name>
    <dbReference type="NCBI Taxonomy" id="797114"/>
    <lineage>
        <taxon>Archaea</taxon>
        <taxon>Methanobacteriati</taxon>
        <taxon>Methanobacteriota</taxon>
        <taxon>Stenosarchaea group</taxon>
        <taxon>Halobacteria</taxon>
        <taxon>Halobacteriales</taxon>
        <taxon>Haloarculaceae</taxon>
        <taxon>Halosimplex</taxon>
    </lineage>
</organism>
<protein>
    <submittedName>
        <fullName evidence="6">Response regulator receiver modulated GAF sensor protein</fullName>
    </submittedName>
</protein>
<gene>
    <name evidence="6" type="ORF">C475_02341</name>
</gene>
<dbReference type="Pfam" id="PF13426">
    <property type="entry name" value="PAS_9"/>
    <property type="match status" value="1"/>
</dbReference>
<dbReference type="AlphaFoldDB" id="M0D6F8"/>
<feature type="compositionally biased region" description="Polar residues" evidence="3">
    <location>
        <begin position="614"/>
        <end position="623"/>
    </location>
</feature>
<evidence type="ECO:0000256" key="1">
    <source>
        <dbReference type="ARBA" id="ARBA00023015"/>
    </source>
</evidence>
<dbReference type="PANTHER" id="PTHR34236">
    <property type="entry name" value="DIMETHYL SULFOXIDE REDUCTASE TRANSCRIPTIONAL ACTIVATOR"/>
    <property type="match status" value="1"/>
</dbReference>
<dbReference type="InterPro" id="IPR031803">
    <property type="entry name" value="BAT_GAF/HTH-assoc"/>
</dbReference>
<dbReference type="PROSITE" id="PS50112">
    <property type="entry name" value="PAS"/>
    <property type="match status" value="2"/>
</dbReference>
<sequence>MTRTEGENARSGGECAYDPSVVAGDESFFRTLVESASDAIVTVDETGGIVFANPAMEETFGYDPETLIGRSVTAFVPEDQRPRIRAAFEALQSAPAPPSEWDGIETVGRHREGRLVPIELSLRAHRDDGAWLLTAIVRDVSDRHAERIERRRERDLTEQLLRTVPTGLVVLSDEGVIERMNDRAGEILGTDPADVIGDSRETDAWRLLDADGEPIPPDERVFQIARDSGRPVTEVEQRVERTDGERVWVQVSAAPLSDGDGGGRVVVVVEDISYQKARERRLREQNEQLERLDRINAVIRGIDQALVQATTRREIDEAVCEALAAADPYRSAWIGDVNASSDEVSPRAHGGDVADYLDAITVTRSAEPNGTGPAGRAIRSRSVQVTHDVDTDPSFEGVRAAAADHGIRSAASVPLGYDGTIYGVLTVYADEPGAFDDTEQDVLAELGATIGHAINAVTTRQALVAERVTELRLAIGDERHFFAALSAALDCEVAFDGATVQADESLRYYLTVAGADPDDVLGFADEFAGVESARVVSVGPDGESLLEATLDAESAFGVIADHGGAVRSASAAEGECEVVAELPVAADVRTVVEALDEAFADIEVRAQRDRPRSGTDSVSSSPSLDADLTDRQQTAIETAYYAGFFEWPRESTGEEVAESLGVSAPTFHKHLRVAERKLLAARFDDESTAE</sequence>
<proteinExistence type="predicted"/>
<dbReference type="eggNOG" id="arCOG02333">
    <property type="taxonomic scope" value="Archaea"/>
</dbReference>
<dbReference type="PROSITE" id="PS50113">
    <property type="entry name" value="PAC"/>
    <property type="match status" value="1"/>
</dbReference>
<dbReference type="SMART" id="SM00065">
    <property type="entry name" value="GAF"/>
    <property type="match status" value="1"/>
</dbReference>
<dbReference type="OrthoDB" id="342253at2157"/>
<dbReference type="Gene3D" id="3.30.450.20">
    <property type="entry name" value="PAS domain"/>
    <property type="match status" value="2"/>
</dbReference>
<dbReference type="InterPro" id="IPR035965">
    <property type="entry name" value="PAS-like_dom_sf"/>
</dbReference>
<dbReference type="InterPro" id="IPR029016">
    <property type="entry name" value="GAF-like_dom_sf"/>
</dbReference>
<dbReference type="SUPFAM" id="SSF55785">
    <property type="entry name" value="PYP-like sensor domain (PAS domain)"/>
    <property type="match status" value="2"/>
</dbReference>
<keyword evidence="7" id="KW-1185">Reference proteome</keyword>
<dbReference type="eggNOG" id="arCOG02276">
    <property type="taxonomic scope" value="Archaea"/>
</dbReference>
<dbReference type="Pfam" id="PF00989">
    <property type="entry name" value="PAS"/>
    <property type="match status" value="1"/>
</dbReference>
<keyword evidence="1" id="KW-0805">Transcription regulation</keyword>
<evidence type="ECO:0000259" key="4">
    <source>
        <dbReference type="PROSITE" id="PS50112"/>
    </source>
</evidence>
<dbReference type="Pfam" id="PF04967">
    <property type="entry name" value="HTH_10"/>
    <property type="match status" value="1"/>
</dbReference>
<evidence type="ECO:0000313" key="7">
    <source>
        <dbReference type="Proteomes" id="UP000011626"/>
    </source>
</evidence>
<dbReference type="eggNOG" id="arCOG02329">
    <property type="taxonomic scope" value="Archaea"/>
</dbReference>
<dbReference type="RefSeq" id="WP_006882142.1">
    <property type="nucleotide sequence ID" value="NZ_AOIU01000005.1"/>
</dbReference>
<evidence type="ECO:0000256" key="2">
    <source>
        <dbReference type="ARBA" id="ARBA00023163"/>
    </source>
</evidence>
<dbReference type="InterPro" id="IPR007050">
    <property type="entry name" value="HTH_bacterioopsin"/>
</dbReference>
<dbReference type="CDD" id="cd00130">
    <property type="entry name" value="PAS"/>
    <property type="match status" value="2"/>
</dbReference>
<dbReference type="Gene3D" id="3.30.450.40">
    <property type="match status" value="1"/>
</dbReference>
<feature type="region of interest" description="Disordered" evidence="3">
    <location>
        <begin position="606"/>
        <end position="627"/>
    </location>
</feature>
<feature type="domain" description="PAS" evidence="4">
    <location>
        <begin position="25"/>
        <end position="94"/>
    </location>
</feature>
<dbReference type="EMBL" id="AOIU01000005">
    <property type="protein sequence ID" value="ELZ29749.1"/>
    <property type="molecule type" value="Genomic_DNA"/>
</dbReference>
<evidence type="ECO:0000259" key="5">
    <source>
        <dbReference type="PROSITE" id="PS50113"/>
    </source>
</evidence>
<dbReference type="PATRIC" id="fig|797114.5.peg.471"/>
<feature type="domain" description="PAS" evidence="4">
    <location>
        <begin position="153"/>
        <end position="199"/>
    </location>
</feature>
<dbReference type="InterPro" id="IPR013767">
    <property type="entry name" value="PAS_fold"/>
</dbReference>
<dbReference type="Proteomes" id="UP000011626">
    <property type="component" value="Unassembled WGS sequence"/>
</dbReference>
<dbReference type="Pfam" id="PF15915">
    <property type="entry name" value="BAT"/>
    <property type="match status" value="1"/>
</dbReference>
<evidence type="ECO:0000313" key="6">
    <source>
        <dbReference type="EMBL" id="ELZ29749.1"/>
    </source>
</evidence>
<dbReference type="SMART" id="SM00086">
    <property type="entry name" value="PAC"/>
    <property type="match status" value="2"/>
</dbReference>
<dbReference type="InterPro" id="IPR001610">
    <property type="entry name" value="PAC"/>
</dbReference>
<dbReference type="NCBIfam" id="TIGR00229">
    <property type="entry name" value="sensory_box"/>
    <property type="match status" value="2"/>
</dbReference>
<keyword evidence="2" id="KW-0804">Transcription</keyword>
<dbReference type="STRING" id="797114.C475_02341"/>
<dbReference type="InterPro" id="IPR003018">
    <property type="entry name" value="GAF"/>
</dbReference>
<dbReference type="Pfam" id="PF13185">
    <property type="entry name" value="GAF_2"/>
    <property type="match status" value="1"/>
</dbReference>
<dbReference type="PANTHER" id="PTHR34236:SF1">
    <property type="entry name" value="DIMETHYL SULFOXIDE REDUCTASE TRANSCRIPTIONAL ACTIVATOR"/>
    <property type="match status" value="1"/>
</dbReference>
<comment type="caution">
    <text evidence="6">The sequence shown here is derived from an EMBL/GenBank/DDBJ whole genome shotgun (WGS) entry which is preliminary data.</text>
</comment>